<reference evidence="2 3" key="1">
    <citation type="submission" date="2014-06" db="EMBL/GenBank/DDBJ databases">
        <title>Draft genome sequence of Bacillus manliponensis JCM 15802 (MCCC 1A00708).</title>
        <authorList>
            <person name="Lai Q."/>
            <person name="Liu Y."/>
            <person name="Shao Z."/>
        </authorList>
    </citation>
    <scope>NUCLEOTIDE SEQUENCE [LARGE SCALE GENOMIC DNA]</scope>
    <source>
        <strain evidence="2 3">JCM 15802</strain>
    </source>
</reference>
<comment type="caution">
    <text evidence="2">The sequence shown here is derived from an EMBL/GenBank/DDBJ whole genome shotgun (WGS) entry which is preliminary data.</text>
</comment>
<accession>A0A073JVI0</accession>
<dbReference type="OrthoDB" id="9800774at2"/>
<dbReference type="InterPro" id="IPR011009">
    <property type="entry name" value="Kinase-like_dom_sf"/>
</dbReference>
<dbReference type="Proteomes" id="UP000027822">
    <property type="component" value="Unassembled WGS sequence"/>
</dbReference>
<protein>
    <recommendedName>
        <fullName evidence="1">Aminoglycoside phosphotransferase domain-containing protein</fullName>
    </recommendedName>
</protein>
<organism evidence="2 3">
    <name type="scientific">Bacillus manliponensis</name>
    <dbReference type="NCBI Taxonomy" id="574376"/>
    <lineage>
        <taxon>Bacteria</taxon>
        <taxon>Bacillati</taxon>
        <taxon>Bacillota</taxon>
        <taxon>Bacilli</taxon>
        <taxon>Bacillales</taxon>
        <taxon>Bacillaceae</taxon>
        <taxon>Bacillus</taxon>
        <taxon>Bacillus cereus group</taxon>
    </lineage>
</organism>
<dbReference type="eggNOG" id="COG3173">
    <property type="taxonomic scope" value="Bacteria"/>
</dbReference>
<sequence length="263" mass="31052">MVLKKKIGEGNTAEVYEYTNHDVLKLFYPHIKQAYIDKEFMYSKEIYRLGLPVPKVKEIASFNGKVGIIYEKIIGKSLMEYLVHHPKEVSQLAMMFAELHFYIHQFTTTKFLEIKSMLKVNIESINILTKEQKNIIYSHLEKLPNKQKVCHMDFHPKNIILSHKHPTVIDWMTVRSGDPYADVARTVIIFRYAVINVSSLSTTKIQSVRHMFCDEYITHYLYLTKGKWEDVQQWMLPIMAARLMEDIQNEEKSILYEEIMKLL</sequence>
<evidence type="ECO:0000259" key="1">
    <source>
        <dbReference type="Pfam" id="PF01636"/>
    </source>
</evidence>
<name>A0A073JVI0_9BACI</name>
<dbReference type="SUPFAM" id="SSF56112">
    <property type="entry name" value="Protein kinase-like (PK-like)"/>
    <property type="match status" value="1"/>
</dbReference>
<dbReference type="Gene3D" id="3.90.1200.10">
    <property type="match status" value="1"/>
</dbReference>
<evidence type="ECO:0000313" key="3">
    <source>
        <dbReference type="Proteomes" id="UP000027822"/>
    </source>
</evidence>
<dbReference type="Pfam" id="PF01636">
    <property type="entry name" value="APH"/>
    <property type="match status" value="1"/>
</dbReference>
<dbReference type="RefSeq" id="WP_034641168.1">
    <property type="nucleotide sequence ID" value="NZ_CBCSJC010000011.1"/>
</dbReference>
<dbReference type="AlphaFoldDB" id="A0A073JVI0"/>
<dbReference type="InterPro" id="IPR002575">
    <property type="entry name" value="Aminoglycoside_PTrfase"/>
</dbReference>
<proteinExistence type="predicted"/>
<dbReference type="EMBL" id="JOTN01000015">
    <property type="protein sequence ID" value="KEK18300.1"/>
    <property type="molecule type" value="Genomic_DNA"/>
</dbReference>
<dbReference type="STRING" id="574376.BAMA_05830"/>
<evidence type="ECO:0000313" key="2">
    <source>
        <dbReference type="EMBL" id="KEK18300.1"/>
    </source>
</evidence>
<gene>
    <name evidence="2" type="ORF">BAMA_05830</name>
</gene>
<feature type="domain" description="Aminoglycoside phosphotransferase" evidence="1">
    <location>
        <begin position="6"/>
        <end position="188"/>
    </location>
</feature>
<keyword evidence="3" id="KW-1185">Reference proteome</keyword>